<dbReference type="HAMAP" id="MF_00274">
    <property type="entry name" value="DNA_YbaB_EbfC"/>
    <property type="match status" value="1"/>
</dbReference>
<keyword evidence="1" id="KW-0238">DNA-binding</keyword>
<dbReference type="GO" id="GO:0003677">
    <property type="term" value="F:DNA binding"/>
    <property type="evidence" value="ECO:0007669"/>
    <property type="project" value="UniProtKB-KW"/>
</dbReference>
<dbReference type="GO" id="GO:0005829">
    <property type="term" value="C:cytosol"/>
    <property type="evidence" value="ECO:0007669"/>
    <property type="project" value="TreeGrafter"/>
</dbReference>
<protein>
    <recommendedName>
        <fullName evidence="4">Nucleoid-associated protein</fullName>
    </recommendedName>
</protein>
<sequence length="113" mass="12457">MNGNVIKMMGQLKKMQKEVARIQEELSRESFVATSGGGTVRVSVNGNQEVVEVTIDPAALNPEDAEILHDMLVVAINEAMDQSRQAYARKMGDLTALTCFPNDLMYSRKLNPS</sequence>
<dbReference type="InterPro" id="IPR004401">
    <property type="entry name" value="YbaB/EbfC"/>
</dbReference>
<accession>A0A6V8PQG0</accession>
<name>A0A6V8PQG0_9ACTN</name>
<dbReference type="RefSeq" id="WP_176229567.1">
    <property type="nucleotide sequence ID" value="NZ_BLSB01000030.1"/>
</dbReference>
<dbReference type="PANTHER" id="PTHR33449">
    <property type="entry name" value="NUCLEOID-ASSOCIATED PROTEIN YBAB"/>
    <property type="match status" value="1"/>
</dbReference>
<dbReference type="InterPro" id="IPR036894">
    <property type="entry name" value="YbaB-like_sf"/>
</dbReference>
<reference evidence="2 3" key="1">
    <citation type="journal article" date="2020" name="Front. Microbiol.">
        <title>Single-cell genomics of novel Actinobacteria with the Wood-Ljungdahl pathway discovered in a serpentinizing system.</title>
        <authorList>
            <person name="Merino N."/>
            <person name="Kawai M."/>
            <person name="Boyd E.S."/>
            <person name="Colman D.R."/>
            <person name="McGlynn S.E."/>
            <person name="Nealson K.H."/>
            <person name="Kurokawa K."/>
            <person name="Hongoh Y."/>
        </authorList>
    </citation>
    <scope>NUCLEOTIDE SEQUENCE [LARGE SCALE GENOMIC DNA]</scope>
    <source>
        <strain evidence="2 3">S43</strain>
    </source>
</reference>
<feature type="non-terminal residue" evidence="2">
    <location>
        <position position="113"/>
    </location>
</feature>
<dbReference type="PIRSF" id="PIRSF004555">
    <property type="entry name" value="UCP004555"/>
    <property type="match status" value="1"/>
</dbReference>
<dbReference type="EMBL" id="BLSB01000030">
    <property type="protein sequence ID" value="GFP34875.1"/>
    <property type="molecule type" value="Genomic_DNA"/>
</dbReference>
<dbReference type="AlphaFoldDB" id="A0A6V8PQG0"/>
<dbReference type="Proteomes" id="UP000576480">
    <property type="component" value="Unassembled WGS sequence"/>
</dbReference>
<dbReference type="SUPFAM" id="SSF82607">
    <property type="entry name" value="YbaB-like"/>
    <property type="match status" value="1"/>
</dbReference>
<dbReference type="Gene3D" id="3.30.1310.10">
    <property type="entry name" value="Nucleoid-associated protein YbaB-like domain"/>
    <property type="match status" value="1"/>
</dbReference>
<evidence type="ECO:0008006" key="4">
    <source>
        <dbReference type="Google" id="ProtNLM"/>
    </source>
</evidence>
<dbReference type="Pfam" id="PF02575">
    <property type="entry name" value="YbaB_DNA_bd"/>
    <property type="match status" value="1"/>
</dbReference>
<comment type="caution">
    <text evidence="2">The sequence shown here is derived from an EMBL/GenBank/DDBJ whole genome shotgun (WGS) entry which is preliminary data.</text>
</comment>
<evidence type="ECO:0000256" key="1">
    <source>
        <dbReference type="ARBA" id="ARBA00023125"/>
    </source>
</evidence>
<evidence type="ECO:0000313" key="2">
    <source>
        <dbReference type="EMBL" id="GFP34875.1"/>
    </source>
</evidence>
<organism evidence="2 3">
    <name type="scientific">Candidatus Hakubella thermalkaliphila</name>
    <dbReference type="NCBI Taxonomy" id="2754717"/>
    <lineage>
        <taxon>Bacteria</taxon>
        <taxon>Bacillati</taxon>
        <taxon>Actinomycetota</taxon>
        <taxon>Actinomycetota incertae sedis</taxon>
        <taxon>Candidatus Hakubellales</taxon>
        <taxon>Candidatus Hakubellaceae</taxon>
        <taxon>Candidatus Hakubella</taxon>
    </lineage>
</organism>
<dbReference type="PANTHER" id="PTHR33449:SF1">
    <property type="entry name" value="NUCLEOID-ASSOCIATED PROTEIN YBAB"/>
    <property type="match status" value="1"/>
</dbReference>
<evidence type="ECO:0000313" key="3">
    <source>
        <dbReference type="Proteomes" id="UP000576480"/>
    </source>
</evidence>
<dbReference type="NCBIfam" id="TIGR00103">
    <property type="entry name" value="DNA_YbaB_EbfC"/>
    <property type="match status" value="1"/>
</dbReference>
<gene>
    <name evidence="2" type="ORF">HKBW3S43_00667</name>
</gene>
<proteinExistence type="inferred from homology"/>